<evidence type="ECO:0000256" key="5">
    <source>
        <dbReference type="ARBA" id="ARBA00022729"/>
    </source>
</evidence>
<dbReference type="Proteomes" id="UP001140513">
    <property type="component" value="Unassembled WGS sequence"/>
</dbReference>
<dbReference type="GO" id="GO:0046872">
    <property type="term" value="F:metal ion binding"/>
    <property type="evidence" value="ECO:0007669"/>
    <property type="project" value="UniProtKB-KW"/>
</dbReference>
<comment type="caution">
    <text evidence="18">The sequence shown here is derived from an EMBL/GenBank/DDBJ whole genome shotgun (WGS) entry which is preliminary data.</text>
</comment>
<keyword evidence="12" id="KW-0624">Polysaccharide degradation</keyword>
<feature type="chain" id="PRO_5040728964" description="lytic cellulose monooxygenase (C4-dehydrogenating)" evidence="16">
    <location>
        <begin position="20"/>
        <end position="267"/>
    </location>
</feature>
<organism evidence="18 19">
    <name type="scientific">Didymosphaeria variabile</name>
    <dbReference type="NCBI Taxonomy" id="1932322"/>
    <lineage>
        <taxon>Eukaryota</taxon>
        <taxon>Fungi</taxon>
        <taxon>Dikarya</taxon>
        <taxon>Ascomycota</taxon>
        <taxon>Pezizomycotina</taxon>
        <taxon>Dothideomycetes</taxon>
        <taxon>Pleosporomycetidae</taxon>
        <taxon>Pleosporales</taxon>
        <taxon>Massarineae</taxon>
        <taxon>Didymosphaeriaceae</taxon>
        <taxon>Didymosphaeria</taxon>
    </lineage>
</organism>
<dbReference type="OrthoDB" id="4849160at2759"/>
<dbReference type="AlphaFoldDB" id="A0A9W9CCV4"/>
<evidence type="ECO:0000256" key="6">
    <source>
        <dbReference type="ARBA" id="ARBA00023001"/>
    </source>
</evidence>
<evidence type="ECO:0000256" key="12">
    <source>
        <dbReference type="ARBA" id="ARBA00023326"/>
    </source>
</evidence>
<comment type="similarity">
    <text evidence="13">Belongs to the polysaccharide monooxygenase AA9 family.</text>
</comment>
<evidence type="ECO:0000256" key="3">
    <source>
        <dbReference type="ARBA" id="ARBA00022525"/>
    </source>
</evidence>
<dbReference type="GO" id="GO:0030245">
    <property type="term" value="P:cellulose catabolic process"/>
    <property type="evidence" value="ECO:0007669"/>
    <property type="project" value="UniProtKB-KW"/>
</dbReference>
<name>A0A9W9CCV4_9PLEO</name>
<reference evidence="18" key="1">
    <citation type="submission" date="2022-10" db="EMBL/GenBank/DDBJ databases">
        <title>Tapping the CABI collections for fungal endophytes: first genome assemblies for Collariella, Neodidymelliopsis, Ascochyta clinopodiicola, Didymella pomorum, Didymosphaeria variabile, Neocosmospora piperis and Neocucurbitaria cava.</title>
        <authorList>
            <person name="Hill R."/>
        </authorList>
    </citation>
    <scope>NUCLEOTIDE SEQUENCE</scope>
    <source>
        <strain evidence="18">IMI 356815</strain>
    </source>
</reference>
<proteinExistence type="inferred from homology"/>
<evidence type="ECO:0000256" key="2">
    <source>
        <dbReference type="ARBA" id="ARBA00004613"/>
    </source>
</evidence>
<comment type="subcellular location">
    <subcellularLocation>
        <location evidence="2">Secreted</location>
    </subcellularLocation>
</comment>
<feature type="signal peptide" evidence="16">
    <location>
        <begin position="1"/>
        <end position="19"/>
    </location>
</feature>
<dbReference type="PANTHER" id="PTHR33353">
    <property type="entry name" value="PUTATIVE (AFU_ORTHOLOGUE AFUA_1G12560)-RELATED"/>
    <property type="match status" value="1"/>
</dbReference>
<evidence type="ECO:0000256" key="16">
    <source>
        <dbReference type="SAM" id="SignalP"/>
    </source>
</evidence>
<dbReference type="GO" id="GO:0005576">
    <property type="term" value="C:extracellular region"/>
    <property type="evidence" value="ECO:0007669"/>
    <property type="project" value="UniProtKB-SubCell"/>
</dbReference>
<comment type="catalytic activity">
    <reaction evidence="14">
        <text>[(1-&gt;4)-beta-D-glucosyl]n+m + reduced acceptor + O2 = 4-dehydro-beta-D-glucosyl-[(1-&gt;4)-beta-D-glucosyl]n-1 + [(1-&gt;4)-beta-D-glucosyl]m + acceptor + H2O.</text>
        <dbReference type="EC" id="1.14.99.56"/>
    </reaction>
</comment>
<dbReference type="Gene3D" id="2.70.50.70">
    <property type="match status" value="1"/>
</dbReference>
<dbReference type="GeneID" id="80905261"/>
<accession>A0A9W9CCV4</accession>
<evidence type="ECO:0000313" key="19">
    <source>
        <dbReference type="Proteomes" id="UP001140513"/>
    </source>
</evidence>
<evidence type="ECO:0000259" key="17">
    <source>
        <dbReference type="Pfam" id="PF03443"/>
    </source>
</evidence>
<keyword evidence="4" id="KW-0479">Metal-binding</keyword>
<sequence>MLSVVALSLILGVADIVSAHGWIDLWTISGQNYSGFNPAVAPWVPDQDTIAWPAWNTDTGPVYSSNVNSPDIICSINATNAKAYGTPIAAGSTVDLHWTTWPDSHHGPIFSYLAACNGDCTKVKKEQLEWFKIAELGQLSYGNGSGKVGMWADDKLRAAEGFWSVTIPPFIKAGNYVFRNEILALHSAYDVGAAQFYPQCVNVQITGDGDATPSGVVGTLLYSADDPGVHYNIYNDESKPVYPMPGPKLCKCSQRGMLSFGGVHCGN</sequence>
<dbReference type="CDD" id="cd21175">
    <property type="entry name" value="LPMO_AA9"/>
    <property type="match status" value="1"/>
</dbReference>
<keyword evidence="6" id="KW-0136">Cellulose degradation</keyword>
<protein>
    <recommendedName>
        <fullName evidence="15">lytic cellulose monooxygenase (C4-dehydrogenating)</fullName>
        <ecNumber evidence="15">1.14.99.56</ecNumber>
    </recommendedName>
</protein>
<feature type="domain" description="Auxiliary Activity family 9 catalytic" evidence="17">
    <location>
        <begin position="20"/>
        <end position="239"/>
    </location>
</feature>
<dbReference type="EC" id="1.14.99.56" evidence="15"/>
<keyword evidence="7" id="KW-0560">Oxidoreductase</keyword>
<dbReference type="InterPro" id="IPR005103">
    <property type="entry name" value="AA9_LPMO"/>
</dbReference>
<keyword evidence="19" id="KW-1185">Reference proteome</keyword>
<keyword evidence="3" id="KW-0964">Secreted</keyword>
<evidence type="ECO:0000313" key="18">
    <source>
        <dbReference type="EMBL" id="KAJ4357156.1"/>
    </source>
</evidence>
<evidence type="ECO:0000256" key="13">
    <source>
        <dbReference type="ARBA" id="ARBA00044502"/>
    </source>
</evidence>
<dbReference type="InterPro" id="IPR049892">
    <property type="entry name" value="AA9"/>
</dbReference>
<evidence type="ECO:0000256" key="11">
    <source>
        <dbReference type="ARBA" id="ARBA00023277"/>
    </source>
</evidence>
<dbReference type="EMBL" id="JAPEUX010000002">
    <property type="protein sequence ID" value="KAJ4357156.1"/>
    <property type="molecule type" value="Genomic_DNA"/>
</dbReference>
<dbReference type="Pfam" id="PF03443">
    <property type="entry name" value="AA9"/>
    <property type="match status" value="1"/>
</dbReference>
<evidence type="ECO:0000256" key="7">
    <source>
        <dbReference type="ARBA" id="ARBA00023002"/>
    </source>
</evidence>
<keyword evidence="11" id="KW-0119">Carbohydrate metabolism</keyword>
<dbReference type="RefSeq" id="XP_056074015.1">
    <property type="nucleotide sequence ID" value="XM_056210542.1"/>
</dbReference>
<keyword evidence="8" id="KW-0186">Copper</keyword>
<evidence type="ECO:0000256" key="15">
    <source>
        <dbReference type="ARBA" id="ARBA00047174"/>
    </source>
</evidence>
<evidence type="ECO:0000256" key="4">
    <source>
        <dbReference type="ARBA" id="ARBA00022723"/>
    </source>
</evidence>
<evidence type="ECO:0000256" key="1">
    <source>
        <dbReference type="ARBA" id="ARBA00001973"/>
    </source>
</evidence>
<keyword evidence="9" id="KW-0503">Monooxygenase</keyword>
<evidence type="ECO:0000256" key="9">
    <source>
        <dbReference type="ARBA" id="ARBA00023033"/>
    </source>
</evidence>
<dbReference type="GO" id="GO:0004497">
    <property type="term" value="F:monooxygenase activity"/>
    <property type="evidence" value="ECO:0007669"/>
    <property type="project" value="UniProtKB-KW"/>
</dbReference>
<evidence type="ECO:0000256" key="8">
    <source>
        <dbReference type="ARBA" id="ARBA00023008"/>
    </source>
</evidence>
<evidence type="ECO:0000256" key="14">
    <source>
        <dbReference type="ARBA" id="ARBA00045077"/>
    </source>
</evidence>
<evidence type="ECO:0000256" key="10">
    <source>
        <dbReference type="ARBA" id="ARBA00023157"/>
    </source>
</evidence>
<keyword evidence="10" id="KW-1015">Disulfide bond</keyword>
<gene>
    <name evidence="18" type="ORF">N0V89_001731</name>
</gene>
<keyword evidence="5 16" id="KW-0732">Signal</keyword>
<dbReference type="PANTHER" id="PTHR33353:SF10">
    <property type="entry name" value="ENDO-BETA-1,4-GLUCANASE D"/>
    <property type="match status" value="1"/>
</dbReference>
<comment type="cofactor">
    <cofactor evidence="1">
        <name>Cu(2+)</name>
        <dbReference type="ChEBI" id="CHEBI:29036"/>
    </cofactor>
</comment>